<dbReference type="SMART" id="SM00825">
    <property type="entry name" value="PKS_KS"/>
    <property type="match status" value="1"/>
</dbReference>
<sequence length="2325" mass="252711">MPSPNGKNENSPIAIIGLSCRFPGEATTPSRFWDLLKNRGSGFSSSTNRYNAEAFQHAVGHGNRQNVIPTRGGYFLEQDPYVFDAAFFNITAVEAAALDPRQRIAMEVAYEALENAGLPLQKVAGTQTACFMGSSMSDYRDGVSRDFANAPKYHILGVSDEMISNRISHFLDIHGPSATVQTACSSSLVATHLSCQSLRSGESEMAITGGVGLILSIDGTMHLNNLGFLNPEGHSRSFDEKAGGYGRGEGCGVIVLKPLDKAIRDGNTIRAVIRASGVNSDGWTQGVTMPSGEAQAALINTSKHMALGPKQAIQSKRAPFTPVAQTRRMSISGFGMGGTNAHVVLEREAVSQPGAVTSPTNGVLASRIGSRLFAFSSHDKAGFERVGQALAEHLDKLGPAASSPEYLADLAHTLATARSGLSWRSTCFAGDVAELRAKLTTQYQHHLGENATRSPSKPPRIGLVFTGQASIEESSRFLEEMGCSWDPIAKMSRPQEESKLGIPEISQPICSVLQIALVDELCSCGVRPAKVVGHSSGEITAAYSIGALSHRDALAVAYFRGKASAGLKHRTGGMMAVGCSREHAKKLITDAKIPATVACVNSPSNVTVSGDSAHLEALEAVVQEQGLFARRLKVHVAYHSSYMHSCSSEYYASIEDIEFGIVSPTDDDAQSRPIMVSSVTGAEIDAKELGPYYWIRNLTSPVLFTDAIKELACPDRIEKPKTKDIDILVEIGPHSTLGGPIEQILTHYGIQNVAYMSALARGKNAIDTTLNLASELFRQGVDVNMSKANGDSNCYLLTDLPPYPWNHSEQFRADSRLQRESVSRKAPKRSLLGALMPNMEESVHVWRGFIRLDDEPWLRDHTVGSNTVFPGAGMVSTVLEAAQQLVEHGKTPHAFRLRDISFLAAMTLPENMATEVTVHIRPHLLATTGNVPATWWEFTFSSCAGLTGQMRNNCRGLISIAYKDSRSPHMAQEEAMIEEIRISDYRRTLLELPEICPKEFFYERMAKSALPYGPVFRGVERCHPGSGKAVYEVNILDIGETFTKGKLERPFLIHAATLDAIFQGWLGSTCDSDSHGNFGFDKPLVPTSIGELEIAADIPGDVGYRMLGLCQSRKQTFNDFLADIHMFDAGLSKNLLSVTNFQTSEMEIEDTVEPSAGNVTGILPSDIASEVHWRYALDFLNPAEIGQALRRLSASTTAERLTELIRLVLHQRPAASIVELVTTAKVLSSAVVPRSAKGLILPSQVRYALVHGTGDDHNDTFGKPFALGSLDEPPDPSITPADVFIIPRHVITELRSGIGRILDRLFGLAKPSAVVLMAAEACASDDIECASRALKTRDFERVSLIPSEGDWLALFSSGSEDTRPPGRLANGIHSKRVTILEPVSPSNELQSFSRELQTLFQNHEYSFTIETGLPGSPANEFDGKTYVSLLELEQPLLENLSEPDYQSIQKLMLNCERLLWITSGDNPSLRIVDGLARCIISEVASSRIQVLHLSSQGAQRGPSLVTRIIESTTDDNEFCEQDGLLQVSRIYPSATEIGNVREHIEDSVRVLNLRDQGQIVDAPRFRLTIGKPGLLDTLHFISDGTSPASPLRDDEVELEVKATGVNFRDIMASMGLVPVKGLGQEASGAIIRVGRNAANSFKMGDRVSSLSTRSTHANKTRVDHRVTVKIPDSMSFEEAAASPMVHATAYYALVKLARLRRGQSVLIHAAAGGVGQAAVQLAAYLGVTVYVTVGSEEKRYFMVSQYDIPDEHIFNSRDSSFVKGIQRVTNGRGVDCVLNSLSGELLRVSWACLATFGTFVEIGLRDITNNMRLDMRPFENSTTFTFFNIQTLIDHDPGTLGDVLREAFDLLHQGVLRTPYPMTVYPVGGVEDAFRTMQAGKHRGKLVLSFSGDTVKVPVLCKAKDTLQLDPSATYLLVGGLGGLGRSLALDFIAAGCRYLAFVSRSGDSKLEAKAVVDDLAGHGAQVKVFRGDVSDEGSFLAAMEQCSQQFPPIKGVVQMAMVLRDTVFEKMGYEDWLIPLRPKVQGTWNLHKYFNHQRPLGFMIFCSSISGVTGNPGQAQYAAGNTYQDELAHYRRTQGLKAVSVDLGIMLDVGVIAETGAHNFKTWEEVLGIREPVFHALMRSIINGQQREYGPSPAQICTGLGCGDQLAAHRLPSPPWFKDARMTPLAVSSDLHTTTASGEGASATASLAHKLSEAGNKNDLAAAASIVTSALVKKTADILRIPSSEVDPSRALYHYGVDSLVALELHGSRSEDIRHESVKLKECQATLIHMSYSGGYPHGRDSAPMRGPSHPQMLSCTYYSIDHMSTPLLAIFRATYIINY</sequence>
<dbReference type="PROSITE" id="PS52004">
    <property type="entry name" value="KS3_2"/>
    <property type="match status" value="1"/>
</dbReference>
<dbReference type="PANTHER" id="PTHR43775:SF29">
    <property type="entry name" value="ASPERFURANONE POLYKETIDE SYNTHASE AFOG-RELATED"/>
    <property type="match status" value="1"/>
</dbReference>
<dbReference type="CDD" id="cd05195">
    <property type="entry name" value="enoyl_red"/>
    <property type="match status" value="1"/>
</dbReference>
<dbReference type="PROSITE" id="PS51257">
    <property type="entry name" value="PROKAR_LIPOPROTEIN"/>
    <property type="match status" value="1"/>
</dbReference>
<feature type="active site" description="Proton acceptor; for dehydratase activity" evidence="5">
    <location>
        <position position="861"/>
    </location>
</feature>
<dbReference type="Gene3D" id="3.40.47.10">
    <property type="match status" value="2"/>
</dbReference>
<evidence type="ECO:0000256" key="3">
    <source>
        <dbReference type="ARBA" id="ARBA00022679"/>
    </source>
</evidence>
<dbReference type="InterPro" id="IPR042104">
    <property type="entry name" value="PKS_dehydratase_sf"/>
</dbReference>
<dbReference type="GO" id="GO:0004312">
    <property type="term" value="F:fatty acid synthase activity"/>
    <property type="evidence" value="ECO:0007669"/>
    <property type="project" value="TreeGrafter"/>
</dbReference>
<dbReference type="InterPro" id="IPR049900">
    <property type="entry name" value="PKS_mFAS_DH"/>
</dbReference>
<dbReference type="SMART" id="SM00827">
    <property type="entry name" value="PKS_AT"/>
    <property type="match status" value="1"/>
</dbReference>
<dbReference type="Pfam" id="PF00109">
    <property type="entry name" value="ketoacyl-synt"/>
    <property type="match status" value="1"/>
</dbReference>
<dbReference type="Pfam" id="PF13602">
    <property type="entry name" value="ADH_zinc_N_2"/>
    <property type="match status" value="1"/>
</dbReference>
<evidence type="ECO:0000256" key="1">
    <source>
        <dbReference type="ARBA" id="ARBA00022450"/>
    </source>
</evidence>
<evidence type="ECO:0000313" key="9">
    <source>
        <dbReference type="Proteomes" id="UP000800035"/>
    </source>
</evidence>
<dbReference type="InterPro" id="IPR036736">
    <property type="entry name" value="ACP-like_sf"/>
</dbReference>
<dbReference type="FunFam" id="3.40.50.720:FF:000209">
    <property type="entry name" value="Polyketide synthase Pks12"/>
    <property type="match status" value="1"/>
</dbReference>
<dbReference type="Pfam" id="PF08240">
    <property type="entry name" value="ADH_N"/>
    <property type="match status" value="1"/>
</dbReference>
<dbReference type="SUPFAM" id="SSF51735">
    <property type="entry name" value="NAD(P)-binding Rossmann-fold domains"/>
    <property type="match status" value="2"/>
</dbReference>
<keyword evidence="2" id="KW-0597">Phosphoprotein</keyword>
<evidence type="ECO:0000259" key="7">
    <source>
        <dbReference type="PROSITE" id="PS52019"/>
    </source>
</evidence>
<dbReference type="GO" id="GO:0044550">
    <property type="term" value="P:secondary metabolite biosynthetic process"/>
    <property type="evidence" value="ECO:0007669"/>
    <property type="project" value="UniProtKB-ARBA"/>
</dbReference>
<dbReference type="SMART" id="SM00829">
    <property type="entry name" value="PKS_ER"/>
    <property type="match status" value="1"/>
</dbReference>
<dbReference type="Pfam" id="PF21089">
    <property type="entry name" value="PKS_DH_N"/>
    <property type="match status" value="1"/>
</dbReference>
<dbReference type="InterPro" id="IPR020841">
    <property type="entry name" value="PKS_Beta-ketoAc_synthase_dom"/>
</dbReference>
<dbReference type="Pfam" id="PF14765">
    <property type="entry name" value="PS-DH"/>
    <property type="match status" value="1"/>
</dbReference>
<dbReference type="InterPro" id="IPR014043">
    <property type="entry name" value="Acyl_transferase_dom"/>
</dbReference>
<dbReference type="InterPro" id="IPR049551">
    <property type="entry name" value="PKS_DH_C"/>
</dbReference>
<dbReference type="SUPFAM" id="SSF52151">
    <property type="entry name" value="FabD/lysophospholipase-like"/>
    <property type="match status" value="1"/>
</dbReference>
<dbReference type="SMART" id="SM00826">
    <property type="entry name" value="PKS_DH"/>
    <property type="match status" value="1"/>
</dbReference>
<dbReference type="PROSITE" id="PS52019">
    <property type="entry name" value="PKS_MFAS_DH"/>
    <property type="match status" value="1"/>
</dbReference>
<dbReference type="InterPro" id="IPR049552">
    <property type="entry name" value="PKS_DH_N"/>
</dbReference>
<dbReference type="GO" id="GO:0016491">
    <property type="term" value="F:oxidoreductase activity"/>
    <property type="evidence" value="ECO:0007669"/>
    <property type="project" value="InterPro"/>
</dbReference>
<evidence type="ECO:0000256" key="2">
    <source>
        <dbReference type="ARBA" id="ARBA00022553"/>
    </source>
</evidence>
<dbReference type="InterPro" id="IPR013968">
    <property type="entry name" value="PKS_KR"/>
</dbReference>
<feature type="region of interest" description="C-terminal hotdog fold" evidence="5">
    <location>
        <begin position="990"/>
        <end position="1152"/>
    </location>
</feature>
<reference evidence="8" key="1">
    <citation type="journal article" date="2020" name="Stud. Mycol.">
        <title>101 Dothideomycetes genomes: a test case for predicting lifestyles and emergence of pathogens.</title>
        <authorList>
            <person name="Haridas S."/>
            <person name="Albert R."/>
            <person name="Binder M."/>
            <person name="Bloem J."/>
            <person name="Labutti K."/>
            <person name="Salamov A."/>
            <person name="Andreopoulos B."/>
            <person name="Baker S."/>
            <person name="Barry K."/>
            <person name="Bills G."/>
            <person name="Bluhm B."/>
            <person name="Cannon C."/>
            <person name="Castanera R."/>
            <person name="Culley D."/>
            <person name="Daum C."/>
            <person name="Ezra D."/>
            <person name="Gonzalez J."/>
            <person name="Henrissat B."/>
            <person name="Kuo A."/>
            <person name="Liang C."/>
            <person name="Lipzen A."/>
            <person name="Lutzoni F."/>
            <person name="Magnuson J."/>
            <person name="Mondo S."/>
            <person name="Nolan M."/>
            <person name="Ohm R."/>
            <person name="Pangilinan J."/>
            <person name="Park H.-J."/>
            <person name="Ramirez L."/>
            <person name="Alfaro M."/>
            <person name="Sun H."/>
            <person name="Tritt A."/>
            <person name="Yoshinaga Y."/>
            <person name="Zwiers L.-H."/>
            <person name="Turgeon B."/>
            <person name="Goodwin S."/>
            <person name="Spatafora J."/>
            <person name="Crous P."/>
            <person name="Grigoriev I."/>
        </authorList>
    </citation>
    <scope>NUCLEOTIDE SEQUENCE</scope>
    <source>
        <strain evidence="8">CBS 675.92</strain>
    </source>
</reference>
<feature type="domain" description="Ketosynthase family 3 (KS3)" evidence="6">
    <location>
        <begin position="10"/>
        <end position="432"/>
    </location>
</feature>
<dbReference type="InterPro" id="IPR036291">
    <property type="entry name" value="NAD(P)-bd_dom_sf"/>
</dbReference>
<dbReference type="CDD" id="cd00833">
    <property type="entry name" value="PKS"/>
    <property type="match status" value="1"/>
</dbReference>
<dbReference type="PANTHER" id="PTHR43775">
    <property type="entry name" value="FATTY ACID SYNTHASE"/>
    <property type="match status" value="1"/>
</dbReference>
<dbReference type="Gene3D" id="1.10.1240.100">
    <property type="match status" value="1"/>
</dbReference>
<keyword evidence="4" id="KW-0511">Multifunctional enzyme</keyword>
<dbReference type="InterPro" id="IPR014030">
    <property type="entry name" value="Ketoacyl_synth_N"/>
</dbReference>
<protein>
    <submittedName>
        <fullName evidence="8">Uncharacterized protein</fullName>
    </submittedName>
</protein>
<proteinExistence type="predicted"/>
<dbReference type="InterPro" id="IPR013154">
    <property type="entry name" value="ADH-like_N"/>
</dbReference>
<dbReference type="InterPro" id="IPR050091">
    <property type="entry name" value="PKS_NRPS_Biosynth_Enz"/>
</dbReference>
<dbReference type="InterPro" id="IPR016039">
    <property type="entry name" value="Thiolase-like"/>
</dbReference>
<dbReference type="SUPFAM" id="SSF47336">
    <property type="entry name" value="ACP-like"/>
    <property type="match status" value="1"/>
</dbReference>
<dbReference type="InterPro" id="IPR016036">
    <property type="entry name" value="Malonyl_transacylase_ACP-bd"/>
</dbReference>
<dbReference type="Gene3D" id="3.40.50.720">
    <property type="entry name" value="NAD(P)-binding Rossmann-like Domain"/>
    <property type="match status" value="1"/>
</dbReference>
<dbReference type="Pfam" id="PF08659">
    <property type="entry name" value="KR"/>
    <property type="match status" value="1"/>
</dbReference>
<organism evidence="8 9">
    <name type="scientific">Byssothecium circinans</name>
    <dbReference type="NCBI Taxonomy" id="147558"/>
    <lineage>
        <taxon>Eukaryota</taxon>
        <taxon>Fungi</taxon>
        <taxon>Dikarya</taxon>
        <taxon>Ascomycota</taxon>
        <taxon>Pezizomycotina</taxon>
        <taxon>Dothideomycetes</taxon>
        <taxon>Pleosporomycetidae</taxon>
        <taxon>Pleosporales</taxon>
        <taxon>Massarineae</taxon>
        <taxon>Massarinaceae</taxon>
        <taxon>Byssothecium</taxon>
    </lineage>
</organism>
<gene>
    <name evidence="8" type="ORF">CC80DRAFT_499849</name>
</gene>
<dbReference type="InterPro" id="IPR016035">
    <property type="entry name" value="Acyl_Trfase/lysoPLipase"/>
</dbReference>
<keyword evidence="1" id="KW-0596">Phosphopantetheine</keyword>
<evidence type="ECO:0000313" key="8">
    <source>
        <dbReference type="EMBL" id="KAF1962478.1"/>
    </source>
</evidence>
<dbReference type="InterPro" id="IPR011032">
    <property type="entry name" value="GroES-like_sf"/>
</dbReference>
<evidence type="ECO:0000256" key="4">
    <source>
        <dbReference type="ARBA" id="ARBA00023268"/>
    </source>
</evidence>
<dbReference type="Pfam" id="PF00698">
    <property type="entry name" value="Acyl_transf_1"/>
    <property type="match status" value="1"/>
</dbReference>
<dbReference type="InterPro" id="IPR057326">
    <property type="entry name" value="KR_dom"/>
</dbReference>
<dbReference type="Gene3D" id="3.90.180.10">
    <property type="entry name" value="Medium-chain alcohol dehydrogenases, catalytic domain"/>
    <property type="match status" value="1"/>
</dbReference>
<name>A0A6A5UCL1_9PLEO</name>
<dbReference type="SMART" id="SM00822">
    <property type="entry name" value="PKS_KR"/>
    <property type="match status" value="1"/>
</dbReference>
<dbReference type="SUPFAM" id="SSF50129">
    <property type="entry name" value="GroES-like"/>
    <property type="match status" value="1"/>
</dbReference>
<keyword evidence="3" id="KW-0808">Transferase</keyword>
<feature type="region of interest" description="N-terminal hotdog fold" evidence="5">
    <location>
        <begin position="829"/>
        <end position="965"/>
    </location>
</feature>
<dbReference type="InterPro" id="IPR020807">
    <property type="entry name" value="PKS_DH"/>
</dbReference>
<accession>A0A6A5UCL1</accession>
<evidence type="ECO:0000256" key="5">
    <source>
        <dbReference type="PROSITE-ProRule" id="PRU01363"/>
    </source>
</evidence>
<keyword evidence="9" id="KW-1185">Reference proteome</keyword>
<dbReference type="InterPro" id="IPR001227">
    <property type="entry name" value="Ac_transferase_dom_sf"/>
</dbReference>
<feature type="active site" description="Proton donor; for dehydratase activity" evidence="5">
    <location>
        <position position="1059"/>
    </location>
</feature>
<dbReference type="SUPFAM" id="SSF53901">
    <property type="entry name" value="Thiolase-like"/>
    <property type="match status" value="2"/>
</dbReference>
<dbReference type="Proteomes" id="UP000800035">
    <property type="component" value="Unassembled WGS sequence"/>
</dbReference>
<dbReference type="EMBL" id="ML976979">
    <property type="protein sequence ID" value="KAF1962478.1"/>
    <property type="molecule type" value="Genomic_DNA"/>
</dbReference>
<dbReference type="Gene3D" id="3.40.366.10">
    <property type="entry name" value="Malonyl-Coenzyme A Acyl Carrier Protein, domain 2"/>
    <property type="match status" value="1"/>
</dbReference>
<dbReference type="Gene3D" id="1.10.1200.10">
    <property type="entry name" value="ACP-like"/>
    <property type="match status" value="1"/>
</dbReference>
<dbReference type="SUPFAM" id="SSF55048">
    <property type="entry name" value="Probable ACP-binding domain of malonyl-CoA ACP transacylase"/>
    <property type="match status" value="1"/>
</dbReference>
<evidence type="ECO:0000259" key="6">
    <source>
        <dbReference type="PROSITE" id="PS52004"/>
    </source>
</evidence>
<dbReference type="GO" id="GO:0006633">
    <property type="term" value="P:fatty acid biosynthetic process"/>
    <property type="evidence" value="ECO:0007669"/>
    <property type="project" value="TreeGrafter"/>
</dbReference>
<dbReference type="InterPro" id="IPR020843">
    <property type="entry name" value="ER"/>
</dbReference>
<feature type="domain" description="PKS/mFAS DH" evidence="7">
    <location>
        <begin position="829"/>
        <end position="1152"/>
    </location>
</feature>
<dbReference type="OrthoDB" id="329835at2759"/>
<dbReference type="Gene3D" id="3.10.129.110">
    <property type="entry name" value="Polyketide synthase dehydratase"/>
    <property type="match status" value="1"/>
</dbReference>
<dbReference type="GO" id="GO:1901336">
    <property type="term" value="P:lactone biosynthetic process"/>
    <property type="evidence" value="ECO:0007669"/>
    <property type="project" value="UniProtKB-ARBA"/>
</dbReference>